<evidence type="ECO:0008006" key="4">
    <source>
        <dbReference type="Google" id="ProtNLM"/>
    </source>
</evidence>
<protein>
    <recommendedName>
        <fullName evidence="4">DUF4836 family protein</fullName>
    </recommendedName>
</protein>
<name>A0AAJ5C065_9SPHI</name>
<dbReference type="KEGG" id="smiz:4412673_01970"/>
<evidence type="ECO:0000313" key="3">
    <source>
        <dbReference type="Proteomes" id="UP000215355"/>
    </source>
</evidence>
<evidence type="ECO:0000313" key="2">
    <source>
        <dbReference type="EMBL" id="SNV50167.1"/>
    </source>
</evidence>
<dbReference type="Proteomes" id="UP000215355">
    <property type="component" value="Chromosome 1"/>
</dbReference>
<organism evidence="2 3">
    <name type="scientific">Sphingobacterium mizutaii</name>
    <dbReference type="NCBI Taxonomy" id="1010"/>
    <lineage>
        <taxon>Bacteria</taxon>
        <taxon>Pseudomonadati</taxon>
        <taxon>Bacteroidota</taxon>
        <taxon>Sphingobacteriia</taxon>
        <taxon>Sphingobacteriales</taxon>
        <taxon>Sphingobacteriaceae</taxon>
        <taxon>Sphingobacterium</taxon>
    </lineage>
</organism>
<proteinExistence type="predicted"/>
<dbReference type="EMBL" id="LT906468">
    <property type="protein sequence ID" value="SNV50167.1"/>
    <property type="molecule type" value="Genomic_DNA"/>
</dbReference>
<accession>A0AAJ5C065</accession>
<dbReference type="RefSeq" id="WP_093096192.1">
    <property type="nucleotide sequence ID" value="NZ_FNGK01000001.1"/>
</dbReference>
<dbReference type="AlphaFoldDB" id="A0AAJ5C065"/>
<sequence>MNNLKLAIALLAVSLGGNVYSQDLLSKVPAESKVVVALNGKGFFKHASAQQLNGILKRAGLFEKIAEDNSNFQSENIEELGIDIHAKSYLYSNVNDSLQFLGAMLPLKDKTQFESIFPEEYTIDVQGDLSTVYNEDRTLRISWNQNTIFLLTAVPMDNYFSREDIKQKFGLLEMPEYDYAADDYDYDYDYDAADSIAVAADSTLDWNAWEEAADTVYQIEEEAPVERDTSDLYSLPLPPEKVAQPGEEGYIAPPMVPDEFKYVDSVLEKDEYQDDYYLKYSQASNHNDSIKNVFVNQEVNNLMDRIIAGNIKSYKSKKMSSMKDNELLRIEIGSFDSLMHFYYPRNLLYGYMSGQPSFEYGYENINSTVVVDGNRMKILGDLSFDKEMTRFYKEIYNKKINPKFLTYLNDDALGFLSFNVNTEAYLTHMPRIVQRIYGGMDGKVEKIIDLFTTSMGIIVDEKAVAKVFKGDNLFILNGITQKEVKYIDYEYDDDYNYQEVEKTKMEKIPNYLWMFSSDDTRIFEKIFAILEIENNMVNHDGIYEIVGGKVDEFAPYILIQQGIVFLGNDLEQMQQIKDKTFKGKPGRFAAIAKKNKFSMLFNTKKVPSMVDDLDLPVHRSMESELKGLSEYGDIYMISNGMKGKNFTWEAGVDFPNTGKNALDYLLNSIDRISKSLND</sequence>
<gene>
    <name evidence="2" type="ORF">SAMEA4412673_01970</name>
</gene>
<feature type="chain" id="PRO_5042580898" description="DUF4836 family protein" evidence="1">
    <location>
        <begin position="22"/>
        <end position="678"/>
    </location>
</feature>
<feature type="signal peptide" evidence="1">
    <location>
        <begin position="1"/>
        <end position="21"/>
    </location>
</feature>
<evidence type="ECO:0000256" key="1">
    <source>
        <dbReference type="SAM" id="SignalP"/>
    </source>
</evidence>
<keyword evidence="1" id="KW-0732">Signal</keyword>
<reference evidence="2 3" key="1">
    <citation type="submission" date="2017-06" db="EMBL/GenBank/DDBJ databases">
        <authorList>
            <consortium name="Pathogen Informatics"/>
        </authorList>
    </citation>
    <scope>NUCLEOTIDE SEQUENCE [LARGE SCALE GENOMIC DNA]</scope>
    <source>
        <strain evidence="2 3">NCTC12149</strain>
    </source>
</reference>